<feature type="transmembrane region" description="Helical" evidence="8">
    <location>
        <begin position="140"/>
        <end position="158"/>
    </location>
</feature>
<evidence type="ECO:0000313" key="9">
    <source>
        <dbReference type="EMBL" id="KMY51101.1"/>
    </source>
</evidence>
<reference evidence="10" key="1">
    <citation type="submission" date="2015-07" db="EMBL/GenBank/DDBJ databases">
        <title>Genome sequencing project for genomic taxonomy and phylogenomics of Bacillus-like bacteria.</title>
        <authorList>
            <person name="Liu B."/>
            <person name="Wang J."/>
            <person name="Zhu Y."/>
            <person name="Liu G."/>
            <person name="Chen Q."/>
            <person name="Chen Z."/>
            <person name="Lan J."/>
            <person name="Che J."/>
            <person name="Ge C."/>
            <person name="Shi H."/>
            <person name="Pan Z."/>
            <person name="Liu X."/>
        </authorList>
    </citation>
    <scope>NUCLEOTIDE SEQUENCE [LARGE SCALE GENOMIC DNA]</scope>
    <source>
        <strain evidence="10">FJAT-27997</strain>
    </source>
</reference>
<dbReference type="OrthoDB" id="1653857at2"/>
<dbReference type="GO" id="GO:0008360">
    <property type="term" value="P:regulation of cell shape"/>
    <property type="evidence" value="ECO:0007669"/>
    <property type="project" value="UniProtKB-KW"/>
</dbReference>
<keyword evidence="7 8" id="KW-0472">Membrane</keyword>
<evidence type="ECO:0000256" key="3">
    <source>
        <dbReference type="ARBA" id="ARBA00022475"/>
    </source>
</evidence>
<comment type="caution">
    <text evidence="9">The sequence shown here is derived from an EMBL/GenBank/DDBJ whole genome shotgun (WGS) entry which is preliminary data.</text>
</comment>
<proteinExistence type="inferred from homology"/>
<evidence type="ECO:0000256" key="1">
    <source>
        <dbReference type="ARBA" id="ARBA00004651"/>
    </source>
</evidence>
<evidence type="ECO:0000256" key="4">
    <source>
        <dbReference type="ARBA" id="ARBA00022692"/>
    </source>
</evidence>
<evidence type="ECO:0000256" key="7">
    <source>
        <dbReference type="ARBA" id="ARBA00023136"/>
    </source>
</evidence>
<dbReference type="Pfam" id="PF04093">
    <property type="entry name" value="MreD"/>
    <property type="match status" value="1"/>
</dbReference>
<evidence type="ECO:0000256" key="8">
    <source>
        <dbReference type="SAM" id="Phobius"/>
    </source>
</evidence>
<name>A0A0K9GWV1_9BACI</name>
<comment type="subcellular location">
    <subcellularLocation>
        <location evidence="1">Cell membrane</location>
        <topology evidence="1">Multi-pass membrane protein</topology>
    </subcellularLocation>
</comment>
<dbReference type="RefSeq" id="WP_049682451.1">
    <property type="nucleotide sequence ID" value="NZ_LFZW01000001.1"/>
</dbReference>
<dbReference type="PATRIC" id="fig|1679170.3.peg.3973"/>
<keyword evidence="3" id="KW-1003">Cell membrane</keyword>
<dbReference type="GO" id="GO:0005886">
    <property type="term" value="C:plasma membrane"/>
    <property type="evidence" value="ECO:0007669"/>
    <property type="project" value="UniProtKB-SubCell"/>
</dbReference>
<sequence length="172" mass="19768">MKRLILPLTAFLFFIIEGSFANLLAGNIFGGDKIIVPRFIMILVAFITIYGTRRNGMVYGFVLGIMYDVVYTEILGIYMFMLPFFAYLIAKIMRILQSNLIVTILTSLLFITLLEMIVYQINILIGFAHIEFNTFLTIRLVPTLLLNLAFLVVFSYPLKRMIEKQELESDGE</sequence>
<dbReference type="Proteomes" id="UP000037146">
    <property type="component" value="Unassembled WGS sequence"/>
</dbReference>
<evidence type="ECO:0000256" key="5">
    <source>
        <dbReference type="ARBA" id="ARBA00022960"/>
    </source>
</evidence>
<keyword evidence="10" id="KW-1185">Reference proteome</keyword>
<dbReference type="EMBL" id="LFZW01000001">
    <property type="protein sequence ID" value="KMY51101.1"/>
    <property type="molecule type" value="Genomic_DNA"/>
</dbReference>
<organism evidence="9 10">
    <name type="scientific">Peribacillus loiseleuriae</name>
    <dbReference type="NCBI Taxonomy" id="1679170"/>
    <lineage>
        <taxon>Bacteria</taxon>
        <taxon>Bacillati</taxon>
        <taxon>Bacillota</taxon>
        <taxon>Bacilli</taxon>
        <taxon>Bacillales</taxon>
        <taxon>Bacillaceae</taxon>
        <taxon>Peribacillus</taxon>
    </lineage>
</organism>
<comment type="similarity">
    <text evidence="2">Belongs to the MreD family.</text>
</comment>
<keyword evidence="4 8" id="KW-0812">Transmembrane</keyword>
<feature type="transmembrane region" description="Helical" evidence="8">
    <location>
        <begin position="101"/>
        <end position="128"/>
    </location>
</feature>
<dbReference type="STRING" id="1679170.AC625_17475"/>
<accession>A0A0K9GWV1</accession>
<dbReference type="InterPro" id="IPR007227">
    <property type="entry name" value="Cell_shape_determining_MreD"/>
</dbReference>
<feature type="transmembrane region" description="Helical" evidence="8">
    <location>
        <begin position="65"/>
        <end position="89"/>
    </location>
</feature>
<evidence type="ECO:0000256" key="2">
    <source>
        <dbReference type="ARBA" id="ARBA00007776"/>
    </source>
</evidence>
<feature type="transmembrane region" description="Helical" evidence="8">
    <location>
        <begin position="35"/>
        <end position="53"/>
    </location>
</feature>
<evidence type="ECO:0000256" key="6">
    <source>
        <dbReference type="ARBA" id="ARBA00022989"/>
    </source>
</evidence>
<keyword evidence="5" id="KW-0133">Cell shape</keyword>
<keyword evidence="6 8" id="KW-1133">Transmembrane helix</keyword>
<evidence type="ECO:0000313" key="10">
    <source>
        <dbReference type="Proteomes" id="UP000037146"/>
    </source>
</evidence>
<dbReference type="NCBIfam" id="TIGR03426">
    <property type="entry name" value="shape_MreD"/>
    <property type="match status" value="1"/>
</dbReference>
<dbReference type="AlphaFoldDB" id="A0A0K9GWV1"/>
<protein>
    <submittedName>
        <fullName evidence="9">Rod shape-determining protein MreD</fullName>
    </submittedName>
</protein>
<gene>
    <name evidence="9" type="ORF">AC625_17475</name>
</gene>